<evidence type="ECO:0000313" key="2">
    <source>
        <dbReference type="Proteomes" id="UP000053237"/>
    </source>
</evidence>
<dbReference type="STRING" id="65357.A0A024GMB3"/>
<dbReference type="AlphaFoldDB" id="A0A024GMB3"/>
<name>A0A024GMB3_9STRA</name>
<dbReference type="Gene3D" id="3.80.10.10">
    <property type="entry name" value="Ribonuclease Inhibitor"/>
    <property type="match status" value="1"/>
</dbReference>
<protein>
    <submittedName>
        <fullName evidence="1">Uncharacterized protein</fullName>
    </submittedName>
</protein>
<dbReference type="OrthoDB" id="299656at2759"/>
<reference evidence="1 2" key="1">
    <citation type="submission" date="2012-05" db="EMBL/GenBank/DDBJ databases">
        <title>Recombination and specialization in a pathogen metapopulation.</title>
        <authorList>
            <person name="Gardiner A."/>
            <person name="Kemen E."/>
            <person name="Schultz-Larsen T."/>
            <person name="MacLean D."/>
            <person name="Van Oosterhout C."/>
            <person name="Jones J.D.G."/>
        </authorList>
    </citation>
    <scope>NUCLEOTIDE SEQUENCE [LARGE SCALE GENOMIC DNA]</scope>
    <source>
        <strain evidence="1 2">Ac Nc2</strain>
    </source>
</reference>
<comment type="caution">
    <text evidence="1">The sequence shown here is derived from an EMBL/GenBank/DDBJ whole genome shotgun (WGS) entry which is preliminary data.</text>
</comment>
<dbReference type="InterPro" id="IPR032675">
    <property type="entry name" value="LRR_dom_sf"/>
</dbReference>
<dbReference type="InParanoid" id="A0A024GMB3"/>
<evidence type="ECO:0000313" key="1">
    <source>
        <dbReference type="EMBL" id="CCI47467.1"/>
    </source>
</evidence>
<gene>
    <name evidence="1" type="ORF">BN9_084740</name>
</gene>
<dbReference type="SUPFAM" id="SSF52058">
    <property type="entry name" value="L domain-like"/>
    <property type="match status" value="1"/>
</dbReference>
<organism evidence="1 2">
    <name type="scientific">Albugo candida</name>
    <dbReference type="NCBI Taxonomy" id="65357"/>
    <lineage>
        <taxon>Eukaryota</taxon>
        <taxon>Sar</taxon>
        <taxon>Stramenopiles</taxon>
        <taxon>Oomycota</taxon>
        <taxon>Peronosporomycetes</taxon>
        <taxon>Albuginales</taxon>
        <taxon>Albuginaceae</taxon>
        <taxon>Albugo</taxon>
    </lineage>
</organism>
<keyword evidence="2" id="KW-1185">Reference proteome</keyword>
<dbReference type="EMBL" id="CAIX01000171">
    <property type="protein sequence ID" value="CCI47467.1"/>
    <property type="molecule type" value="Genomic_DNA"/>
</dbReference>
<dbReference type="Proteomes" id="UP000053237">
    <property type="component" value="Unassembled WGS sequence"/>
</dbReference>
<proteinExistence type="predicted"/>
<accession>A0A024GMB3</accession>
<sequence>MPNARPLPPIRETIADFVNRNITAVPEQVWAHHTLLHLKFAHNRIARFPGGIIAKELQRLQIIELQDNSLFVLEDLIPLAALPHLWKIDLRENPLRLLSNRIYLLERFFQTVRKASVQVTAQVAVIVPETIDRVTAYRRLLPRCCGFPMLQFLNESWITDMEIEAVELELGWKFEYQSLQKVKKIRKQNKLSASDTFRARMQRQNAPLRVSEETAAFTFNRKRQSAIPSTRTIERCQFDCSSGSELTQLNALEGGKVSQTEVLDSESADEILSSLLKPLATCPILSEKQVDVGDASPSEPSANLLSGLTCEEVNYVRLQSRVYVGENQENKSTSFDKENAYLRGSILLDAVAQMEKSLRLIKYANERLSPNKVPLSLTPSRVRLDRKSHRIRRNRETSFAVLDTELDHLLANLKVANATDVRNIQTVQNVHHEKILIQSFIENERRVVAEERLAQELEQHRHRLSMIALKKWPLSDVVGSKRVVSFASPWQERDYKAKNCDLTCVRVGQVEMLEDAENDTLTHVNSQQLMVRTAEIRMNAKENLLELERFWRGFQLQESEWETKRQQDPISRIRRRLQRRYNVQG</sequence>